<organism evidence="2 3">
    <name type="scientific">Streptomyces fradiae ATCC 10745 = DSM 40063</name>
    <dbReference type="NCBI Taxonomy" id="1319510"/>
    <lineage>
        <taxon>Bacteria</taxon>
        <taxon>Bacillati</taxon>
        <taxon>Actinomycetota</taxon>
        <taxon>Actinomycetes</taxon>
        <taxon>Kitasatosporales</taxon>
        <taxon>Streptomycetaceae</taxon>
        <taxon>Streptomyces</taxon>
    </lineage>
</organism>
<evidence type="ECO:0000256" key="1">
    <source>
        <dbReference type="SAM" id="MobiDB-lite"/>
    </source>
</evidence>
<protein>
    <submittedName>
        <fullName evidence="2">Uncharacterized protein</fullName>
    </submittedName>
</protein>
<dbReference type="Proteomes" id="UP000194318">
    <property type="component" value="Unassembled WGS sequence"/>
</dbReference>
<evidence type="ECO:0000313" key="3">
    <source>
        <dbReference type="Proteomes" id="UP000194318"/>
    </source>
</evidence>
<dbReference type="EMBL" id="MIFZ01000338">
    <property type="protein sequence ID" value="OSY49028.1"/>
    <property type="molecule type" value="Genomic_DNA"/>
</dbReference>
<accession>A0A1Y2NQ13</accession>
<sequence length="109" mass="11684">MPEKHSGIWLAYRLNSEVVTKVEWTPCSSTSAPNASASSCCGGATTTLPPFSSGTQISKVAASNACAEWNSVRRWRPSRQRPSTASRVTASWVTPTPFGVPVEPEVNMT</sequence>
<feature type="region of interest" description="Disordered" evidence="1">
    <location>
        <begin position="75"/>
        <end position="109"/>
    </location>
</feature>
<evidence type="ECO:0000313" key="2">
    <source>
        <dbReference type="EMBL" id="OSY49028.1"/>
    </source>
</evidence>
<gene>
    <name evidence="2" type="ORF">BG846_05371</name>
</gene>
<feature type="compositionally biased region" description="Polar residues" evidence="1">
    <location>
        <begin position="80"/>
        <end position="94"/>
    </location>
</feature>
<proteinExistence type="predicted"/>
<reference evidence="2 3" key="1">
    <citation type="submission" date="2016-09" db="EMBL/GenBank/DDBJ databases">
        <title>Streptomyces fradiae DSM40063, a candidate organism with high potential of specific P450 cytochromes.</title>
        <authorList>
            <person name="Grumaz C."/>
            <person name="Vainshtein Y."/>
            <person name="Kirstahler P."/>
            <person name="Sohn K."/>
        </authorList>
    </citation>
    <scope>NUCLEOTIDE SEQUENCE [LARGE SCALE GENOMIC DNA]</scope>
    <source>
        <strain evidence="2 3">DSM 40063</strain>
    </source>
</reference>
<dbReference type="AlphaFoldDB" id="A0A1Y2NQ13"/>
<name>A0A1Y2NQ13_STRFR</name>
<comment type="caution">
    <text evidence="2">The sequence shown here is derived from an EMBL/GenBank/DDBJ whole genome shotgun (WGS) entry which is preliminary data.</text>
</comment>